<dbReference type="InterPro" id="IPR008928">
    <property type="entry name" value="6-hairpin_glycosidase_sf"/>
</dbReference>
<dbReference type="AlphaFoldDB" id="A0A397TB92"/>
<dbReference type="STRING" id="658196.A0A397TB92"/>
<sequence>MDSFNKERRVSQVSDISGDLAEDIRCNIRTRGYLPIENYGMIGNLRTVALCGTDGSIDFFCYPKFDSPSVFARLLDNDKVCKGHFSITPEIHTSNKQQYLPGSNILLTRFLSDEGVSDITDYMHIPENPHPGSTIKPLLPWLVRHVSVVRGVVDFHFELFPSFNYARDEHTTEVEDYKVTSTEDDTKSYVGNQRFIFRSNTLNMDFRYVVTNGEKDGPNIKFKLVKKKDMKGSGIVAMFRLQESQEVTFILREIPNIISGLHSLTDPPINAVFMKRLYRQTFSYWQNWTSQSIYKGRWRENVHRSALTLKLLTYEPTGAVVASPTFGLPEELGGPRNWDYRYTWIRDSAFTVYALMRLGMVKETERYMQFIEDRCCKDLNPDGSLNIMYSIDGNKELTEIELDHLDGYRSSKPVRIGNGAYDHLQLDIYGELLDAIYLYNKHGSPVSYDMWLSIRKLVNYVCDNWKQADMSIWEVRGKRQNFTYSKIMCWVAVDRGLRLSEKRVLPCPDRNKWMEVRDTIYEEIMTKAWNSERKFFAQSYEALDALDSSVLIMPLVFFISPCDPRFLSTVEQILLPPEKGGLLTNNLVFRYNHLTTDDGFDGMEGSFSMCTFWLVESLTRAGKYNKKLLEKAEFIFEQMISYGNHLGLYSEEVARSGELLGNFPQAFTHLAFISAAFNLDRVLG</sequence>
<dbReference type="PANTHER" id="PTHR31616">
    <property type="entry name" value="TREHALASE"/>
    <property type="match status" value="1"/>
</dbReference>
<dbReference type="InterPro" id="IPR045582">
    <property type="entry name" value="Trehalase-like_N"/>
</dbReference>
<feature type="domain" description="GH15-like" evidence="1">
    <location>
        <begin position="299"/>
        <end position="676"/>
    </location>
</feature>
<name>A0A397TB92_9GLOM</name>
<dbReference type="GO" id="GO:0004553">
    <property type="term" value="F:hydrolase activity, hydrolyzing O-glycosyl compounds"/>
    <property type="evidence" value="ECO:0007669"/>
    <property type="project" value="TreeGrafter"/>
</dbReference>
<evidence type="ECO:0000259" key="2">
    <source>
        <dbReference type="Pfam" id="PF19291"/>
    </source>
</evidence>
<organism evidence="3 4">
    <name type="scientific">Glomus cerebriforme</name>
    <dbReference type="NCBI Taxonomy" id="658196"/>
    <lineage>
        <taxon>Eukaryota</taxon>
        <taxon>Fungi</taxon>
        <taxon>Fungi incertae sedis</taxon>
        <taxon>Mucoromycota</taxon>
        <taxon>Glomeromycotina</taxon>
        <taxon>Glomeromycetes</taxon>
        <taxon>Glomerales</taxon>
        <taxon>Glomeraceae</taxon>
        <taxon>Glomus</taxon>
    </lineage>
</organism>
<dbReference type="InterPro" id="IPR011613">
    <property type="entry name" value="GH15-like"/>
</dbReference>
<dbReference type="GO" id="GO:0005975">
    <property type="term" value="P:carbohydrate metabolic process"/>
    <property type="evidence" value="ECO:0007669"/>
    <property type="project" value="InterPro"/>
</dbReference>
<evidence type="ECO:0000313" key="3">
    <source>
        <dbReference type="EMBL" id="RIA92174.1"/>
    </source>
</evidence>
<evidence type="ECO:0000313" key="4">
    <source>
        <dbReference type="Proteomes" id="UP000265703"/>
    </source>
</evidence>
<gene>
    <name evidence="3" type="ORF">C1645_874962</name>
</gene>
<dbReference type="InterPro" id="IPR012341">
    <property type="entry name" value="6hp_glycosidase-like_sf"/>
</dbReference>
<evidence type="ECO:0000259" key="1">
    <source>
        <dbReference type="Pfam" id="PF00723"/>
    </source>
</evidence>
<keyword evidence="4" id="KW-1185">Reference proteome</keyword>
<dbReference type="Gene3D" id="1.50.10.10">
    <property type="match status" value="1"/>
</dbReference>
<dbReference type="Pfam" id="PF19291">
    <property type="entry name" value="TREH_N"/>
    <property type="match status" value="1"/>
</dbReference>
<feature type="domain" description="Trehalase-like N-terminal" evidence="2">
    <location>
        <begin position="34"/>
        <end position="131"/>
    </location>
</feature>
<dbReference type="Proteomes" id="UP000265703">
    <property type="component" value="Unassembled WGS sequence"/>
</dbReference>
<accession>A0A397TB92</accession>
<proteinExistence type="predicted"/>
<comment type="caution">
    <text evidence="3">The sequence shown here is derived from an EMBL/GenBank/DDBJ whole genome shotgun (WGS) entry which is preliminary data.</text>
</comment>
<reference evidence="3 4" key="1">
    <citation type="submission" date="2018-06" db="EMBL/GenBank/DDBJ databases">
        <title>Comparative genomics reveals the genomic features of Rhizophagus irregularis, R. cerebriforme, R. diaphanum and Gigaspora rosea, and their symbiotic lifestyle signature.</title>
        <authorList>
            <person name="Morin E."/>
            <person name="San Clemente H."/>
            <person name="Chen E.C.H."/>
            <person name="De La Providencia I."/>
            <person name="Hainaut M."/>
            <person name="Kuo A."/>
            <person name="Kohler A."/>
            <person name="Murat C."/>
            <person name="Tang N."/>
            <person name="Roy S."/>
            <person name="Loubradou J."/>
            <person name="Henrissat B."/>
            <person name="Grigoriev I.V."/>
            <person name="Corradi N."/>
            <person name="Roux C."/>
            <person name="Martin F.M."/>
        </authorList>
    </citation>
    <scope>NUCLEOTIDE SEQUENCE [LARGE SCALE GENOMIC DNA]</scope>
    <source>
        <strain evidence="3 4">DAOM 227022</strain>
    </source>
</reference>
<protein>
    <submittedName>
        <fullName evidence="3">Glycoside Hydrolase Family 15 protein</fullName>
    </submittedName>
</protein>
<dbReference type="OrthoDB" id="406733at2759"/>
<keyword evidence="3" id="KW-0378">Hydrolase</keyword>
<dbReference type="PANTHER" id="PTHR31616:SF0">
    <property type="entry name" value="GLUCAN 1,4-ALPHA-GLUCOSIDASE"/>
    <property type="match status" value="1"/>
</dbReference>
<dbReference type="EMBL" id="QKYT01000133">
    <property type="protein sequence ID" value="RIA92174.1"/>
    <property type="molecule type" value="Genomic_DNA"/>
</dbReference>
<dbReference type="Pfam" id="PF00723">
    <property type="entry name" value="Glyco_hydro_15"/>
    <property type="match status" value="1"/>
</dbReference>
<dbReference type="SUPFAM" id="SSF48208">
    <property type="entry name" value="Six-hairpin glycosidases"/>
    <property type="match status" value="1"/>
</dbReference>